<gene>
    <name evidence="2" type="ORF">ACFSRZ_16070</name>
</gene>
<accession>A0ABW5LX44</accession>
<organism evidence="2 3">
    <name type="scientific">Pseudotenacibaculum haliotis</name>
    <dbReference type="NCBI Taxonomy" id="1862138"/>
    <lineage>
        <taxon>Bacteria</taxon>
        <taxon>Pseudomonadati</taxon>
        <taxon>Bacteroidota</taxon>
        <taxon>Flavobacteriia</taxon>
        <taxon>Flavobacteriales</taxon>
        <taxon>Flavobacteriaceae</taxon>
        <taxon>Pseudotenacibaculum</taxon>
    </lineage>
</organism>
<dbReference type="RefSeq" id="WP_379667597.1">
    <property type="nucleotide sequence ID" value="NZ_JBHULH010000012.1"/>
</dbReference>
<dbReference type="PROSITE" id="PS51257">
    <property type="entry name" value="PROKAR_LIPOPROTEIN"/>
    <property type="match status" value="1"/>
</dbReference>
<reference evidence="3" key="1">
    <citation type="journal article" date="2019" name="Int. J. Syst. Evol. Microbiol.">
        <title>The Global Catalogue of Microorganisms (GCM) 10K type strain sequencing project: providing services to taxonomists for standard genome sequencing and annotation.</title>
        <authorList>
            <consortium name="The Broad Institute Genomics Platform"/>
            <consortium name="The Broad Institute Genome Sequencing Center for Infectious Disease"/>
            <person name="Wu L."/>
            <person name="Ma J."/>
        </authorList>
    </citation>
    <scope>NUCLEOTIDE SEQUENCE [LARGE SCALE GENOMIC DNA]</scope>
    <source>
        <strain evidence="3">KCTC 52127</strain>
    </source>
</reference>
<dbReference type="Proteomes" id="UP001597508">
    <property type="component" value="Unassembled WGS sequence"/>
</dbReference>
<comment type="caution">
    <text evidence="2">The sequence shown here is derived from an EMBL/GenBank/DDBJ whole genome shotgun (WGS) entry which is preliminary data.</text>
</comment>
<evidence type="ECO:0000256" key="1">
    <source>
        <dbReference type="SAM" id="SignalP"/>
    </source>
</evidence>
<keyword evidence="1" id="KW-0732">Signal</keyword>
<dbReference type="EMBL" id="JBHULH010000012">
    <property type="protein sequence ID" value="MFD2568892.1"/>
    <property type="molecule type" value="Genomic_DNA"/>
</dbReference>
<feature type="signal peptide" evidence="1">
    <location>
        <begin position="1"/>
        <end position="23"/>
    </location>
</feature>
<protein>
    <submittedName>
        <fullName evidence="2">Uncharacterized protein</fullName>
    </submittedName>
</protein>
<evidence type="ECO:0000313" key="2">
    <source>
        <dbReference type="EMBL" id="MFD2568892.1"/>
    </source>
</evidence>
<name>A0ABW5LX44_9FLAO</name>
<evidence type="ECO:0000313" key="3">
    <source>
        <dbReference type="Proteomes" id="UP001597508"/>
    </source>
</evidence>
<keyword evidence="3" id="KW-1185">Reference proteome</keyword>
<proteinExistence type="predicted"/>
<sequence>MKKLSLTTIALTLILGFSSCTQDDNTILEPTAQDLLKAYKVQRDASGAYSLNYELNDGVASENIKDKITNTNNIYLYSSDYQSRSKMSENLEIEDGQLKIGFKDTNNQRETLITITDKKIVYGKEVNNSIYLDTYSITGNGDGTFNLDFTVKDNVDVSFAFNEDENIYEVHLEEGSGDDGSDFSTVLVKEEGVTLRFDFVNHIVSNTSKETTVEKVPRGSIDTIN</sequence>
<feature type="chain" id="PRO_5046676479" evidence="1">
    <location>
        <begin position="24"/>
        <end position="225"/>
    </location>
</feature>